<dbReference type="Proteomes" id="UP000613768">
    <property type="component" value="Unassembled WGS sequence"/>
</dbReference>
<gene>
    <name evidence="2" type="ORF">IFO71_19790</name>
</gene>
<proteinExistence type="predicted"/>
<evidence type="ECO:0000313" key="2">
    <source>
        <dbReference type="EMBL" id="MBD8527996.1"/>
    </source>
</evidence>
<dbReference type="GO" id="GO:0033014">
    <property type="term" value="P:tetrapyrrole biosynthetic process"/>
    <property type="evidence" value="ECO:0007669"/>
    <property type="project" value="InterPro"/>
</dbReference>
<dbReference type="GO" id="GO:0004852">
    <property type="term" value="F:uroporphyrinogen-III synthase activity"/>
    <property type="evidence" value="ECO:0007669"/>
    <property type="project" value="InterPro"/>
</dbReference>
<name>A0AAW3ZVC8_9GAMM</name>
<keyword evidence="3" id="KW-1185">Reference proteome</keyword>
<dbReference type="Pfam" id="PF02602">
    <property type="entry name" value="HEM4"/>
    <property type="match status" value="1"/>
</dbReference>
<dbReference type="AlphaFoldDB" id="A0AAW3ZVC8"/>
<organism evidence="2 3">
    <name type="scientific">Pseudomarimonas arenosa</name>
    <dbReference type="NCBI Taxonomy" id="2774145"/>
    <lineage>
        <taxon>Bacteria</taxon>
        <taxon>Pseudomonadati</taxon>
        <taxon>Pseudomonadota</taxon>
        <taxon>Gammaproteobacteria</taxon>
        <taxon>Lysobacterales</taxon>
        <taxon>Lysobacteraceae</taxon>
        <taxon>Pseudomarimonas</taxon>
    </lineage>
</organism>
<feature type="domain" description="Tetrapyrrole biosynthesis uroporphyrinogen III synthase" evidence="1">
    <location>
        <begin position="26"/>
        <end position="244"/>
    </location>
</feature>
<dbReference type="EMBL" id="JACYTR010000076">
    <property type="protein sequence ID" value="MBD8527996.1"/>
    <property type="molecule type" value="Genomic_DNA"/>
</dbReference>
<comment type="caution">
    <text evidence="2">The sequence shown here is derived from an EMBL/GenBank/DDBJ whole genome shotgun (WGS) entry which is preliminary data.</text>
</comment>
<dbReference type="InterPro" id="IPR003754">
    <property type="entry name" value="4pyrrol_synth_uPrphyn_synth"/>
</dbReference>
<reference evidence="2 3" key="1">
    <citation type="submission" date="2020-09" db="EMBL/GenBank/DDBJ databases">
        <title>Pseudoxanthomonas sp. CAU 1598 isolated from sand of Yaerae Beach.</title>
        <authorList>
            <person name="Kim W."/>
        </authorList>
    </citation>
    <scope>NUCLEOTIDE SEQUENCE [LARGE SCALE GENOMIC DNA]</scope>
    <source>
        <strain evidence="2 3">CAU 1598</strain>
    </source>
</reference>
<sequence length="257" mass="27539">MTTAENRTPLNGLRLIVLRPASELRRLARQVAQAGGTLISAPVLHRRLLLNQVTAQRLHQAARAELCLFTSRFAVEAASRQINLSEFRGIQLAVGPGTAAALQAAGARRVQHPQQQASSEALLAMPALQGAADVWLLGGVGGRGLIDSELAAQGCRVQRIDLYQRVARKLAAPRRQALLALPSPPLLAISSIDALIAWLQDPELAAISRHWPLLASSQRIAAALAERQLPIATVARSAQPDDLLMAALAYAKQAPFR</sequence>
<protein>
    <submittedName>
        <fullName evidence="2">Uroporphyrinogen-III synthase</fullName>
    </submittedName>
</protein>
<dbReference type="CDD" id="cd06578">
    <property type="entry name" value="HemD"/>
    <property type="match status" value="1"/>
</dbReference>
<dbReference type="Gene3D" id="3.40.50.10090">
    <property type="match status" value="2"/>
</dbReference>
<evidence type="ECO:0000259" key="1">
    <source>
        <dbReference type="Pfam" id="PF02602"/>
    </source>
</evidence>
<dbReference type="RefSeq" id="WP_192031418.1">
    <property type="nucleotide sequence ID" value="NZ_JACYTR010000076.1"/>
</dbReference>
<dbReference type="SUPFAM" id="SSF69618">
    <property type="entry name" value="HemD-like"/>
    <property type="match status" value="1"/>
</dbReference>
<evidence type="ECO:0000313" key="3">
    <source>
        <dbReference type="Proteomes" id="UP000613768"/>
    </source>
</evidence>
<accession>A0AAW3ZVC8</accession>
<dbReference type="InterPro" id="IPR036108">
    <property type="entry name" value="4pyrrol_syn_uPrphyn_synt_sf"/>
</dbReference>